<evidence type="ECO:0000313" key="3">
    <source>
        <dbReference type="Proteomes" id="UP000682843"/>
    </source>
</evidence>
<dbReference type="Gene3D" id="1.10.3990.20">
    <property type="entry name" value="protein bp1543"/>
    <property type="match status" value="1"/>
</dbReference>
<dbReference type="Pfam" id="PF13467">
    <property type="entry name" value="RHH_4"/>
    <property type="match status" value="1"/>
</dbReference>
<protein>
    <submittedName>
        <fullName evidence="2">Aryl-sulfate sulfotransferase</fullName>
    </submittedName>
</protein>
<keyword evidence="3" id="KW-1185">Reference proteome</keyword>
<dbReference type="InterPro" id="IPR027373">
    <property type="entry name" value="RHH_dom"/>
</dbReference>
<name>A0ABX8AE55_9BRAD</name>
<organism evidence="2 3">
    <name type="scientific">Tardiphaga alba</name>
    <dbReference type="NCBI Taxonomy" id="340268"/>
    <lineage>
        <taxon>Bacteria</taxon>
        <taxon>Pseudomonadati</taxon>
        <taxon>Pseudomonadota</taxon>
        <taxon>Alphaproteobacteria</taxon>
        <taxon>Hyphomicrobiales</taxon>
        <taxon>Nitrobacteraceae</taxon>
        <taxon>Tardiphaga</taxon>
    </lineage>
</organism>
<evidence type="ECO:0000313" key="2">
    <source>
        <dbReference type="EMBL" id="QUS42044.1"/>
    </source>
</evidence>
<sequence>MMARPFGARSSIKKRSVVIGGRKTSVSLENEFWAEVQNLARSRGQSVVQFLADVVKSYEGHNVSSALRLSVLGHYRNPGQADGS</sequence>
<feature type="domain" description="Ribbon-helix-helix" evidence="1">
    <location>
        <begin position="13"/>
        <end position="74"/>
    </location>
</feature>
<evidence type="ECO:0000259" key="1">
    <source>
        <dbReference type="Pfam" id="PF13467"/>
    </source>
</evidence>
<proteinExistence type="predicted"/>
<accession>A0ABX8AE55</accession>
<gene>
    <name evidence="2" type="ORF">RPMA_26865</name>
</gene>
<reference evidence="2 3" key="1">
    <citation type="submission" date="2019-02" db="EMBL/GenBank/DDBJ databases">
        <title>Emended description of the genus Rhodopseudomonas and description of Rhodopseudomonas albus sp. nov., a non-phototrophic, heavy-metal-tolerant bacterium isolated from garden soil.</title>
        <authorList>
            <person name="Bao Z."/>
            <person name="Cao W.W."/>
            <person name="Sato Y."/>
            <person name="Nishizawa T."/>
            <person name="Zhao J."/>
            <person name="Guo Y."/>
            <person name="Ohta H."/>
        </authorList>
    </citation>
    <scope>NUCLEOTIDE SEQUENCE [LARGE SCALE GENOMIC DNA]</scope>
    <source>
        <strain evidence="2 3">SK50-23</strain>
    </source>
</reference>
<dbReference type="RefSeq" id="WP_211910779.1">
    <property type="nucleotide sequence ID" value="NZ_CP036498.1"/>
</dbReference>
<dbReference type="EMBL" id="CP036498">
    <property type="protein sequence ID" value="QUS42044.1"/>
    <property type="molecule type" value="Genomic_DNA"/>
</dbReference>
<dbReference type="InterPro" id="IPR038268">
    <property type="entry name" value="RHH_sf"/>
</dbReference>
<dbReference type="Proteomes" id="UP000682843">
    <property type="component" value="Chromosome"/>
</dbReference>